<feature type="compositionally biased region" description="Basic and acidic residues" evidence="2">
    <location>
        <begin position="506"/>
        <end position="518"/>
    </location>
</feature>
<dbReference type="HOGENOM" id="CLU_257069_0_0_1"/>
<feature type="compositionally biased region" description="Polar residues" evidence="2">
    <location>
        <begin position="539"/>
        <end position="549"/>
    </location>
</feature>
<dbReference type="PANTHER" id="PTHR45924:SF2">
    <property type="entry name" value="FI17866P1"/>
    <property type="match status" value="1"/>
</dbReference>
<keyword evidence="1" id="KW-0597">Phosphoprotein</keyword>
<dbReference type="STRING" id="126957.T1IRR7"/>
<dbReference type="SUPFAM" id="SSF48065">
    <property type="entry name" value="DBL homology domain (DH-domain)"/>
    <property type="match status" value="1"/>
</dbReference>
<dbReference type="InterPro" id="IPR035899">
    <property type="entry name" value="DBL_dom_sf"/>
</dbReference>
<dbReference type="GO" id="GO:0005085">
    <property type="term" value="F:guanyl-nucleotide exchange factor activity"/>
    <property type="evidence" value="ECO:0007669"/>
    <property type="project" value="InterPro"/>
</dbReference>
<evidence type="ECO:0000256" key="1">
    <source>
        <dbReference type="ARBA" id="ARBA00022553"/>
    </source>
</evidence>
<feature type="region of interest" description="Disordered" evidence="2">
    <location>
        <begin position="885"/>
        <end position="911"/>
    </location>
</feature>
<feature type="compositionally biased region" description="Polar residues" evidence="2">
    <location>
        <begin position="1019"/>
        <end position="1029"/>
    </location>
</feature>
<evidence type="ECO:0000256" key="2">
    <source>
        <dbReference type="SAM" id="MobiDB-lite"/>
    </source>
</evidence>
<dbReference type="GO" id="GO:0031267">
    <property type="term" value="F:small GTPase binding"/>
    <property type="evidence" value="ECO:0007669"/>
    <property type="project" value="TreeGrafter"/>
</dbReference>
<dbReference type="Gene3D" id="2.30.29.30">
    <property type="entry name" value="Pleckstrin-homology domain (PH domain)/Phosphotyrosine-binding domain (PTB)"/>
    <property type="match status" value="1"/>
</dbReference>
<keyword evidence="3" id="KW-0812">Transmembrane</keyword>
<dbReference type="EMBL" id="JH431378">
    <property type="status" value="NOT_ANNOTATED_CDS"/>
    <property type="molecule type" value="Genomic_DNA"/>
</dbReference>
<evidence type="ECO:0000313" key="5">
    <source>
        <dbReference type="EnsemblMetazoa" id="SMAR003766-PA"/>
    </source>
</evidence>
<feature type="region of interest" description="Disordered" evidence="2">
    <location>
        <begin position="408"/>
        <end position="549"/>
    </location>
</feature>
<protein>
    <recommendedName>
        <fullName evidence="4">DH domain-containing protein</fullName>
    </recommendedName>
</protein>
<feature type="compositionally biased region" description="Polar residues" evidence="2">
    <location>
        <begin position="886"/>
        <end position="903"/>
    </location>
</feature>
<feature type="region of interest" description="Disordered" evidence="2">
    <location>
        <begin position="1099"/>
        <end position="1128"/>
    </location>
</feature>
<dbReference type="InterPro" id="IPR043324">
    <property type="entry name" value="PH_PLEKHG1_G2_G3"/>
</dbReference>
<dbReference type="Gene3D" id="1.20.900.10">
    <property type="entry name" value="Dbl homology (DH) domain"/>
    <property type="match status" value="1"/>
</dbReference>
<feature type="transmembrane region" description="Helical" evidence="3">
    <location>
        <begin position="1237"/>
        <end position="1259"/>
    </location>
</feature>
<dbReference type="OMA" id="GEPLCFQ"/>
<dbReference type="CDD" id="cd13243">
    <property type="entry name" value="PH_PLEKHG1_G2_G3"/>
    <property type="match status" value="1"/>
</dbReference>
<dbReference type="Pfam" id="PF00621">
    <property type="entry name" value="RhoGEF"/>
    <property type="match status" value="1"/>
</dbReference>
<feature type="compositionally biased region" description="Low complexity" evidence="2">
    <location>
        <begin position="995"/>
        <end position="1007"/>
    </location>
</feature>
<evidence type="ECO:0000313" key="6">
    <source>
        <dbReference type="Proteomes" id="UP000014500"/>
    </source>
</evidence>
<reference evidence="5" key="2">
    <citation type="submission" date="2015-02" db="UniProtKB">
        <authorList>
            <consortium name="EnsemblMetazoa"/>
        </authorList>
    </citation>
    <scope>IDENTIFICATION</scope>
</reference>
<dbReference type="EnsemblMetazoa" id="SMAR003766-RA">
    <property type="protein sequence ID" value="SMAR003766-PA"/>
    <property type="gene ID" value="SMAR003766"/>
</dbReference>
<accession>T1IRR7</accession>
<dbReference type="InterPro" id="IPR011993">
    <property type="entry name" value="PH-like_dom_sf"/>
</dbReference>
<dbReference type="InterPro" id="IPR000219">
    <property type="entry name" value="DH_dom"/>
</dbReference>
<dbReference type="SUPFAM" id="SSF50729">
    <property type="entry name" value="PH domain-like"/>
    <property type="match status" value="1"/>
</dbReference>
<reference evidence="6" key="1">
    <citation type="submission" date="2011-05" db="EMBL/GenBank/DDBJ databases">
        <authorList>
            <person name="Richards S.R."/>
            <person name="Qu J."/>
            <person name="Jiang H."/>
            <person name="Jhangiani S.N."/>
            <person name="Agravi P."/>
            <person name="Goodspeed R."/>
            <person name="Gross S."/>
            <person name="Mandapat C."/>
            <person name="Jackson L."/>
            <person name="Mathew T."/>
            <person name="Pu L."/>
            <person name="Thornton R."/>
            <person name="Saada N."/>
            <person name="Wilczek-Boney K.B."/>
            <person name="Lee S."/>
            <person name="Kovar C."/>
            <person name="Wu Y."/>
            <person name="Scherer S.E."/>
            <person name="Worley K.C."/>
            <person name="Muzny D.M."/>
            <person name="Gibbs R."/>
        </authorList>
    </citation>
    <scope>NUCLEOTIDE SEQUENCE</scope>
    <source>
        <strain evidence="6">Brora</strain>
    </source>
</reference>
<feature type="region of interest" description="Disordered" evidence="2">
    <location>
        <begin position="573"/>
        <end position="613"/>
    </location>
</feature>
<dbReference type="PROSITE" id="PS50010">
    <property type="entry name" value="DH_2"/>
    <property type="match status" value="1"/>
</dbReference>
<organism evidence="5 6">
    <name type="scientific">Strigamia maritima</name>
    <name type="common">European centipede</name>
    <name type="synonym">Geophilus maritimus</name>
    <dbReference type="NCBI Taxonomy" id="126957"/>
    <lineage>
        <taxon>Eukaryota</taxon>
        <taxon>Metazoa</taxon>
        <taxon>Ecdysozoa</taxon>
        <taxon>Arthropoda</taxon>
        <taxon>Myriapoda</taxon>
        <taxon>Chilopoda</taxon>
        <taxon>Pleurostigmophora</taxon>
        <taxon>Geophilomorpha</taxon>
        <taxon>Linotaeniidae</taxon>
        <taxon>Strigamia</taxon>
    </lineage>
</organism>
<evidence type="ECO:0000256" key="3">
    <source>
        <dbReference type="SAM" id="Phobius"/>
    </source>
</evidence>
<evidence type="ECO:0000259" key="4">
    <source>
        <dbReference type="PROSITE" id="PS50010"/>
    </source>
</evidence>
<feature type="compositionally biased region" description="Basic and acidic residues" evidence="2">
    <location>
        <begin position="475"/>
        <end position="485"/>
    </location>
</feature>
<keyword evidence="3" id="KW-1133">Transmembrane helix</keyword>
<feature type="region of interest" description="Disordered" evidence="2">
    <location>
        <begin position="713"/>
        <end position="743"/>
    </location>
</feature>
<name>T1IRR7_STRMM</name>
<dbReference type="PANTHER" id="PTHR45924">
    <property type="entry name" value="FI17866P1"/>
    <property type="match status" value="1"/>
</dbReference>
<feature type="domain" description="DH" evidence="4">
    <location>
        <begin position="198"/>
        <end position="281"/>
    </location>
</feature>
<dbReference type="Proteomes" id="UP000014500">
    <property type="component" value="Unassembled WGS sequence"/>
</dbReference>
<keyword evidence="3" id="KW-0472">Membrane</keyword>
<proteinExistence type="predicted"/>
<keyword evidence="6" id="KW-1185">Reference proteome</keyword>
<feature type="region of interest" description="Disordered" evidence="2">
    <location>
        <begin position="975"/>
        <end position="1029"/>
    </location>
</feature>
<dbReference type="eggNOG" id="KOG3518">
    <property type="taxonomic scope" value="Eukaryota"/>
</dbReference>
<dbReference type="SMART" id="SM00325">
    <property type="entry name" value="RhoGEF"/>
    <property type="match status" value="1"/>
</dbReference>
<sequence>MLFNGNEGVIPQALDFTRFREIPRDFMEFHEIHGILTKYPSKCKSCGIPLTKSNINTLLNPCHIFNKPARVKGEIKLVSKGVKHVLDFIIQLYKVRFFKLSGVNGIESADLLNKLSFVALEYECNSSFIRGKKRRKCLKVYWLNWRCVDWIQCKLHNVLYNIMKDFLFILIIVLITQEFSSMGPGSAYFCSIQIVKSETVSVLTDLMRKKETAEVFRERQAALGHTLPLGSFLLKPVQRILKYHLLLQNIVKHYDSSQVGYDVIVNALASMTGMAHHINDMKRKHEHAVRVQEIQSLLFGWEGADLTTFGELVAEGMFRIYGAKAIRHCSNLMLIESIPGEPLCFHVIPFDNPRIQYTLQSRSLEQKREWTLQLKRVILENYHAVIPYHARQLVMQLGQNRPEDELLVEKSNNTKRQHSAPEYLEKRKQERGRRKSESGLNRALRMRKGSGSKKSDIESPNSPIGEPTNPRSRSSSHEGSIDLRSIRLPPDVIITSPRAEKKRTKDKLFKNWRRKSEPGDVLSSKESLAFSPVKEKPTTQKLSLQNSPTCNLKKENGNYLNALAVIEAFLRPDDTRRKPGDETTDTENEDHSVERKPRPTNNGFVRTDDEEDPSSDYVTFFFTNKTSVSDVSDVSATNRTVSNSPYINVGNVWSNMNWLNLEKENATTSDESLVDPRPKNKIKMNLRRAQSFTSQTSSLAFDDQTPKCIRRSLRIPRPNRLNLNTAPSLPLSPKDSKKSDSLPRSFPAVAEDLWISQGSASMNSSMTELEDAELARLVRMSERPYTIASERPGQSDLDIDDFEKYIRRSSQCSGQSTARFPVCEEGNTTECTSTPGESLEDISNAMIHPEHRIYRPSLSRSSLRTVLANVSSRLIHLRSSHSVSSETGSCSNVNSDAEEVSSTRGREKERVSRRLMCSMAKVYSKVMKQNVRGTRSKSDSAVCAYGSRNGMCLPFYRQGSPAIGARMASPIDTSEYAVPRQRHGARKSEDLRPDSVLSESSNVTSSSDGDKTSGFGGSLDTTATPCESTNNLMLEDDKCAQNDNSDSDGSADSYYERSFEAIEGLLGNDLFRDSAIYSDPEEGSDNFILVDKNGVGLKMPPIKPRKPKLYEKRSQSEATTPELEARESVAHRHKVRGFAIREKLKHLEECSRYQKDDEGFSVDGMKSIQQRRKDLELWQQSGGHKDADESETSSQHSTSTINTVVELSLDQQVSNQTSMKGWVKHIVGKFQEKTKPIFIYLVFCLCAHLTFVVGCFAVIEMNDESNAICILYVELTRKIICNTTWSSSTREKIPIGVEMVRISALFGSRKTDSYRIPSETMACRIKFTALPHALNSAEILLLLDLNRDIPPCVADNYKAI</sequence>